<proteinExistence type="predicted"/>
<accession>A0A9Q9C2I6</accession>
<gene>
    <name evidence="2" type="ORF">GPU96_04g06440</name>
</gene>
<evidence type="ECO:0000313" key="2">
    <source>
        <dbReference type="EMBL" id="UTX42914.1"/>
    </source>
</evidence>
<evidence type="ECO:0000313" key="3">
    <source>
        <dbReference type="Proteomes" id="UP001059546"/>
    </source>
</evidence>
<feature type="domain" description="Ssl1-like" evidence="1">
    <location>
        <begin position="48"/>
        <end position="229"/>
    </location>
</feature>
<protein>
    <submittedName>
        <fullName evidence="2">RNA polymerase II transcription initiation/nucleotide excision repair factor TFIIH subunit SSL1</fullName>
    </submittedName>
</protein>
<dbReference type="EMBL" id="CP075150">
    <property type="protein sequence ID" value="UTX42914.1"/>
    <property type="molecule type" value="Genomic_DNA"/>
</dbReference>
<dbReference type="SUPFAM" id="SSF57889">
    <property type="entry name" value="Cysteine-rich domain"/>
    <property type="match status" value="1"/>
</dbReference>
<dbReference type="Pfam" id="PF04056">
    <property type="entry name" value="Ssl1"/>
    <property type="match status" value="1"/>
</dbReference>
<dbReference type="Proteomes" id="UP001059546">
    <property type="component" value="Chromosome IV"/>
</dbReference>
<dbReference type="AlphaFoldDB" id="A0A9Q9C2I6"/>
<dbReference type="InterPro" id="IPR013083">
    <property type="entry name" value="Znf_RING/FYVE/PHD"/>
</dbReference>
<dbReference type="InterPro" id="IPR036465">
    <property type="entry name" value="vWFA_dom_sf"/>
</dbReference>
<sequence length="340" mass="38686">MAKQFSWEQEYKRTWEDRNDRKVNEFNMETETFYSNNRKGIVRHLHVIVDVSEAIDKSDFLPTFRTNVARILEDFIPSFYNENPLSTLSFLSTRDVCVKYISSMDMDIHAFLGQTGSKWFSLLNGLEGSIEIMENTMHVKEILVIVASTSTRDPHGYTEVLNRLKTHNIKVHFISLCGEVTLYKSISKATGGRFYVPIDVGHLSMIMKELSHPTDFNGTTLSLVKIGFPLPTMESSVCACHLEVKSVGYECPVCKTMVCSLPISCPICNTQLVSTLNLSKSLRFIYPLKPFIERAEDACRICQNKGAYQCDLCKSTYCSYCNGFVHSTLSFCIYCELPHN</sequence>
<dbReference type="PANTHER" id="PTHR12695">
    <property type="entry name" value="GENERAL TRANSCRIPTION FACTOR IIH SUBUNIT 2"/>
    <property type="match status" value="1"/>
</dbReference>
<dbReference type="GO" id="GO:0006289">
    <property type="term" value="P:nucleotide-excision repair"/>
    <property type="evidence" value="ECO:0007669"/>
    <property type="project" value="TreeGrafter"/>
</dbReference>
<dbReference type="SUPFAM" id="SSF53300">
    <property type="entry name" value="vWA-like"/>
    <property type="match status" value="1"/>
</dbReference>
<dbReference type="InterPro" id="IPR007198">
    <property type="entry name" value="Ssl1-like"/>
</dbReference>
<dbReference type="PANTHER" id="PTHR12695:SF2">
    <property type="entry name" value="GENERAL TRANSCRIPTION FACTOR IIH SUBUNIT 2-RELATED"/>
    <property type="match status" value="1"/>
</dbReference>
<dbReference type="InterPro" id="IPR046349">
    <property type="entry name" value="C1-like_sf"/>
</dbReference>
<dbReference type="GO" id="GO:0005675">
    <property type="term" value="C:transcription factor TFIIH holo complex"/>
    <property type="evidence" value="ECO:0007669"/>
    <property type="project" value="TreeGrafter"/>
</dbReference>
<dbReference type="GO" id="GO:0006357">
    <property type="term" value="P:regulation of transcription by RNA polymerase II"/>
    <property type="evidence" value="ECO:0007669"/>
    <property type="project" value="TreeGrafter"/>
</dbReference>
<name>A0A9Q9C2I6_ENCHE</name>
<dbReference type="Gene3D" id="3.30.40.10">
    <property type="entry name" value="Zinc/RING finger domain, C3HC4 (zinc finger)"/>
    <property type="match status" value="1"/>
</dbReference>
<dbReference type="Gene3D" id="3.40.50.410">
    <property type="entry name" value="von Willebrand factor, type A domain"/>
    <property type="match status" value="1"/>
</dbReference>
<reference evidence="2" key="1">
    <citation type="submission" date="2021-05" db="EMBL/GenBank/DDBJ databases">
        <title>Encephalitozoon hellem ATCC 50604 Complete Genome.</title>
        <authorList>
            <person name="Mascarenhas dos Santos A.C."/>
            <person name="Julian A.T."/>
            <person name="Pombert J.-F."/>
        </authorList>
    </citation>
    <scope>NUCLEOTIDE SEQUENCE</scope>
    <source>
        <strain evidence="2">ATCC 50604</strain>
    </source>
</reference>
<evidence type="ECO:0000259" key="1">
    <source>
        <dbReference type="Pfam" id="PF04056"/>
    </source>
</evidence>
<organism evidence="2 3">
    <name type="scientific">Encephalitozoon hellem</name>
    <name type="common">Microsporidian parasite</name>
    <dbReference type="NCBI Taxonomy" id="27973"/>
    <lineage>
        <taxon>Eukaryota</taxon>
        <taxon>Fungi</taxon>
        <taxon>Fungi incertae sedis</taxon>
        <taxon>Microsporidia</taxon>
        <taxon>Unikaryonidae</taxon>
        <taxon>Encephalitozoon</taxon>
    </lineage>
</organism>